<proteinExistence type="predicted"/>
<protein>
    <submittedName>
        <fullName evidence="1">Uncharacterized protein</fullName>
    </submittedName>
</protein>
<evidence type="ECO:0000313" key="2">
    <source>
        <dbReference type="Proteomes" id="UP000321436"/>
    </source>
</evidence>
<accession>A0A512RDQ5</accession>
<dbReference type="AlphaFoldDB" id="A0A512RDQ5"/>
<comment type="caution">
    <text evidence="1">The sequence shown here is derived from an EMBL/GenBank/DDBJ whole genome shotgun (WGS) entry which is preliminary data.</text>
</comment>
<sequence>MNVTLFGKIKLHVCIVIYILSMAGSACKMPSCPRDNIVAGAKYFNGDTVLNENSYFIFYDSIQLDYLNGRLVTQYDIKWHGCSEYSLIIKSIEEPDLLKAGDTLNISILSNVRDTFRYLVKFREREAVSYFFKKGGQ</sequence>
<gene>
    <name evidence="1" type="ORF">CCY01nite_00900</name>
</gene>
<dbReference type="Proteomes" id="UP000321436">
    <property type="component" value="Unassembled WGS sequence"/>
</dbReference>
<reference evidence="1 2" key="1">
    <citation type="submission" date="2019-07" db="EMBL/GenBank/DDBJ databases">
        <title>Whole genome shotgun sequence of Chitinophaga cymbidii NBRC 109752.</title>
        <authorList>
            <person name="Hosoyama A."/>
            <person name="Uohara A."/>
            <person name="Ohji S."/>
            <person name="Ichikawa N."/>
        </authorList>
    </citation>
    <scope>NUCLEOTIDE SEQUENCE [LARGE SCALE GENOMIC DNA]</scope>
    <source>
        <strain evidence="1 2">NBRC 109752</strain>
    </source>
</reference>
<keyword evidence="2" id="KW-1185">Reference proteome</keyword>
<evidence type="ECO:0000313" key="1">
    <source>
        <dbReference type="EMBL" id="GEP93830.1"/>
    </source>
</evidence>
<dbReference type="EMBL" id="BKAU01000001">
    <property type="protein sequence ID" value="GEP93830.1"/>
    <property type="molecule type" value="Genomic_DNA"/>
</dbReference>
<organism evidence="1 2">
    <name type="scientific">Chitinophaga cymbidii</name>
    <dbReference type="NCBI Taxonomy" id="1096750"/>
    <lineage>
        <taxon>Bacteria</taxon>
        <taxon>Pseudomonadati</taxon>
        <taxon>Bacteroidota</taxon>
        <taxon>Chitinophagia</taxon>
        <taxon>Chitinophagales</taxon>
        <taxon>Chitinophagaceae</taxon>
        <taxon>Chitinophaga</taxon>
    </lineage>
</organism>
<name>A0A512RDQ5_9BACT</name>